<accession>A0ABN7RVP4</accession>
<organism evidence="1 2">
    <name type="scientific">Oikopleura dioica</name>
    <name type="common">Tunicate</name>
    <dbReference type="NCBI Taxonomy" id="34765"/>
    <lineage>
        <taxon>Eukaryota</taxon>
        <taxon>Metazoa</taxon>
        <taxon>Chordata</taxon>
        <taxon>Tunicata</taxon>
        <taxon>Appendicularia</taxon>
        <taxon>Copelata</taxon>
        <taxon>Oikopleuridae</taxon>
        <taxon>Oikopleura</taxon>
    </lineage>
</organism>
<dbReference type="EMBL" id="OU015568">
    <property type="protein sequence ID" value="CAG5086603.1"/>
    <property type="molecule type" value="Genomic_DNA"/>
</dbReference>
<name>A0ABN7RVP4_OIKDI</name>
<keyword evidence="2" id="KW-1185">Reference proteome</keyword>
<reference evidence="1 2" key="1">
    <citation type="submission" date="2021-04" db="EMBL/GenBank/DDBJ databases">
        <authorList>
            <person name="Bliznina A."/>
        </authorList>
    </citation>
    <scope>NUCLEOTIDE SEQUENCE [LARGE SCALE GENOMIC DNA]</scope>
</reference>
<evidence type="ECO:0000313" key="2">
    <source>
        <dbReference type="Proteomes" id="UP001158576"/>
    </source>
</evidence>
<protein>
    <submittedName>
        <fullName evidence="1">Oidioi.mRNA.OKI2018_I69.PAR.g11278.t1.cds</fullName>
    </submittedName>
</protein>
<dbReference type="Proteomes" id="UP001158576">
    <property type="component" value="Chromosome PAR"/>
</dbReference>
<gene>
    <name evidence="1" type="ORF">OKIOD_LOCUS2836</name>
</gene>
<sequence length="311" mass="34661">MFGEAFEIAARNYAPKWGLASDSKPKEPLDYAAKQLQKLGKTISRKEKYEASDAQVRSRERTENPFLKGLVIYHKGLQYTRNGFAAFPIGHRANVLNEPLKILAESITKIKSGDWQQVATLIGLTAATLEDIIIVLPNTEDAESLRKQLCQKIYNAKLVSLAENEGPFTRFKSGEKRITGTWNVASVACDGEYESILLPCWAHPKVAELMFKICNGQASENWSISAAAKIQLRSNNTSWEETAAKRLDISIGGPFTTHIRDILMDAVKAAGHRAAKENLPAAEPENFFPNIWTPALQEKSQRKKLIKFSEA</sequence>
<proteinExistence type="predicted"/>
<evidence type="ECO:0000313" key="1">
    <source>
        <dbReference type="EMBL" id="CAG5086603.1"/>
    </source>
</evidence>